<dbReference type="EMBL" id="HG792015">
    <property type="protein sequence ID" value="CDM26649.1"/>
    <property type="molecule type" value="Genomic_DNA"/>
</dbReference>
<protein>
    <submittedName>
        <fullName evidence="2">Genomic scaffold, ProqFM164S01</fullName>
    </submittedName>
</protein>
<evidence type="ECO:0000313" key="3">
    <source>
        <dbReference type="Proteomes" id="UP000030686"/>
    </source>
</evidence>
<dbReference type="AlphaFoldDB" id="W6PXG3"/>
<evidence type="ECO:0000256" key="1">
    <source>
        <dbReference type="SAM" id="MobiDB-lite"/>
    </source>
</evidence>
<proteinExistence type="predicted"/>
<organism evidence="2 3">
    <name type="scientific">Penicillium roqueforti (strain FM164)</name>
    <dbReference type="NCBI Taxonomy" id="1365484"/>
    <lineage>
        <taxon>Eukaryota</taxon>
        <taxon>Fungi</taxon>
        <taxon>Dikarya</taxon>
        <taxon>Ascomycota</taxon>
        <taxon>Pezizomycotina</taxon>
        <taxon>Eurotiomycetes</taxon>
        <taxon>Eurotiomycetidae</taxon>
        <taxon>Eurotiales</taxon>
        <taxon>Aspergillaceae</taxon>
        <taxon>Penicillium</taxon>
    </lineage>
</organism>
<evidence type="ECO:0000313" key="2">
    <source>
        <dbReference type="EMBL" id="CDM26649.1"/>
    </source>
</evidence>
<reference evidence="2" key="1">
    <citation type="journal article" date="2014" name="Nat. Commun.">
        <title>Multiple recent horizontal transfers of a large genomic region in cheese making fungi.</title>
        <authorList>
            <person name="Cheeseman K."/>
            <person name="Ropars J."/>
            <person name="Renault P."/>
            <person name="Dupont J."/>
            <person name="Gouzy J."/>
            <person name="Branca A."/>
            <person name="Abraham A.L."/>
            <person name="Ceppi M."/>
            <person name="Conseiller E."/>
            <person name="Debuchy R."/>
            <person name="Malagnac F."/>
            <person name="Goarin A."/>
            <person name="Silar P."/>
            <person name="Lacoste S."/>
            <person name="Sallet E."/>
            <person name="Bensimon A."/>
            <person name="Giraud T."/>
            <person name="Brygoo Y."/>
        </authorList>
    </citation>
    <scope>NUCLEOTIDE SEQUENCE [LARGE SCALE GENOMIC DNA]</scope>
    <source>
        <strain evidence="2">FM164</strain>
    </source>
</reference>
<feature type="compositionally biased region" description="Polar residues" evidence="1">
    <location>
        <begin position="14"/>
        <end position="27"/>
    </location>
</feature>
<dbReference type="Proteomes" id="UP000030686">
    <property type="component" value="Unassembled WGS sequence"/>
</dbReference>
<keyword evidence="3" id="KW-1185">Reference proteome</keyword>
<gene>
    <name evidence="2" type="ORF">PROQFM164_S01g000458</name>
</gene>
<feature type="region of interest" description="Disordered" evidence="1">
    <location>
        <begin position="1"/>
        <end position="27"/>
    </location>
</feature>
<name>W6PXG3_PENRF</name>
<feature type="region of interest" description="Disordered" evidence="1">
    <location>
        <begin position="60"/>
        <end position="81"/>
    </location>
</feature>
<accession>W6PXG3</accession>
<sequence>MSPGRAANRLIINKPQQSNANGTSGAYTSQTVRKYEKTGHITFERQPFVFQRRCRLAGRSAGVSARTAKGPGVQWGWDGRP</sequence>